<protein>
    <submittedName>
        <fullName evidence="1">Uncharacterized protein</fullName>
    </submittedName>
</protein>
<proteinExistence type="predicted"/>
<accession>A0A6C0D4B7</accession>
<dbReference type="AlphaFoldDB" id="A0A6C0D4B7"/>
<dbReference type="EMBL" id="MN739531">
    <property type="protein sequence ID" value="QHT11100.1"/>
    <property type="molecule type" value="Genomic_DNA"/>
</dbReference>
<name>A0A6C0D4B7_9ZZZZ</name>
<sequence>MSSQNAPKDIIKYCMTFSSCSNKGYNNLATSGNDPNVSKSVRYGQYVKTARTYNVPVKKFFDISNGHVTKNQTLAQAYGLGVRFI</sequence>
<evidence type="ECO:0000313" key="1">
    <source>
        <dbReference type="EMBL" id="QHT11100.1"/>
    </source>
</evidence>
<reference evidence="1" key="1">
    <citation type="journal article" date="2020" name="Nature">
        <title>Giant virus diversity and host interactions through global metagenomics.</title>
        <authorList>
            <person name="Schulz F."/>
            <person name="Roux S."/>
            <person name="Paez-Espino D."/>
            <person name="Jungbluth S."/>
            <person name="Walsh D.A."/>
            <person name="Denef V.J."/>
            <person name="McMahon K.D."/>
            <person name="Konstantinidis K.T."/>
            <person name="Eloe-Fadrosh E.A."/>
            <person name="Kyrpides N.C."/>
            <person name="Woyke T."/>
        </authorList>
    </citation>
    <scope>NUCLEOTIDE SEQUENCE</scope>
    <source>
        <strain evidence="1">GVMAG-M-3300023174-111</strain>
    </source>
</reference>
<organism evidence="1">
    <name type="scientific">viral metagenome</name>
    <dbReference type="NCBI Taxonomy" id="1070528"/>
    <lineage>
        <taxon>unclassified sequences</taxon>
        <taxon>metagenomes</taxon>
        <taxon>organismal metagenomes</taxon>
    </lineage>
</organism>